<dbReference type="AlphaFoldDB" id="A0A1R4ACI9"/>
<dbReference type="PANTHER" id="PTHR12858:SF1">
    <property type="entry name" value="PRE-RRNA-PROCESSING PROTEIN TSR1 HOMOLOG"/>
    <property type="match status" value="1"/>
</dbReference>
<dbReference type="GO" id="GO:0034511">
    <property type="term" value="F:U3 snoRNA binding"/>
    <property type="evidence" value="ECO:0007669"/>
    <property type="project" value="TreeGrafter"/>
</dbReference>
<gene>
    <name evidence="5" type="ORF">BMR1_03g04700</name>
</gene>
<dbReference type="GeneID" id="24425587"/>
<dbReference type="GO" id="GO:0030688">
    <property type="term" value="C:preribosome, small subunit precursor"/>
    <property type="evidence" value="ECO:0007669"/>
    <property type="project" value="TreeGrafter"/>
</dbReference>
<organism evidence="5 6">
    <name type="scientific">Babesia microti (strain RI)</name>
    <dbReference type="NCBI Taxonomy" id="1133968"/>
    <lineage>
        <taxon>Eukaryota</taxon>
        <taxon>Sar</taxon>
        <taxon>Alveolata</taxon>
        <taxon>Apicomplexa</taxon>
        <taxon>Aconoidasida</taxon>
        <taxon>Piroplasmida</taxon>
        <taxon>Babesiidae</taxon>
        <taxon>Babesia</taxon>
    </lineage>
</organism>
<evidence type="ECO:0000256" key="1">
    <source>
        <dbReference type="ARBA" id="ARBA00038288"/>
    </source>
</evidence>
<dbReference type="GO" id="GO:0000462">
    <property type="term" value="P:maturation of SSU-rRNA from tricistronic rRNA transcript (SSU-rRNA, 5.8S rRNA, LSU-rRNA)"/>
    <property type="evidence" value="ECO:0007669"/>
    <property type="project" value="TreeGrafter"/>
</dbReference>
<feature type="compositionally biased region" description="Basic residues" evidence="2">
    <location>
        <begin position="1"/>
        <end position="14"/>
    </location>
</feature>
<dbReference type="EMBL" id="LN871598">
    <property type="protein sequence ID" value="SJK86710.1"/>
    <property type="molecule type" value="Genomic_DNA"/>
</dbReference>
<sequence>MVVHRNALKQRNKPFKGSTKSNPLKKVKITAKVELVRIPRKKVISDTKKAAKQSRLEVKRLGPKAILIVSCNSTVKSSDFVNKITQYIQGTILDTDFNIICDCDSISDSEWNIGNIVQLPKKALTSSFSQKVYFYSCPRNVTSVLSAAAVADIIILLFDGLRDDDAFDKQGYDIMRALKLQGMPSVIGVNLTSSDSSIVKRYFNDELGPDKKYFVLKDTLQLLRGISSTSCKQISWRKDRGYMLGQLHSYNKDDQKLVLKGYMKNLGFTCKNLVHITDVGDFVLDKIEVIPPSGNTMSLDPITLDEVNQMDINDQIDVLNEVIEEDNEFECQKLDEMFDNIAIESNDNDVLDEYFKKIVNESKNYEMEIRDPKDRMFPDEVDIPSNILASKRFRKYRALEDFNRSEWDPYMDLPVPYSKIHEFESFKALVKYCNSHHSKHASKIVEAIKNVTGIDTNEPFVYLQISGVNSAIVDKFINDAKPFIVSTVLPYERKVTVLEMSINKVAPLMPIESHDSESSIDSIPSKSEYKFLTGFRRFISRPIFSIKTSVNSSGKSIYLKVLDNTKMCIASIYGFALPLSNPIIMMRNDEVIAHGSIIGPNPKRVVLKRIILTGYPIKVHKQKAIVRYMFFNPHDIRWYKPAKLVTKRGLTGRIMTSLGTHGYMKCLFDQYISQDDVVMLYLYKRVYPKWHPYTWTHQSITSSIYA</sequence>
<accession>A0A1R4ACI9</accession>
<keyword evidence="6" id="KW-1185">Reference proteome</keyword>
<dbReference type="RefSeq" id="XP_021338833.1">
    <property type="nucleotide sequence ID" value="XM_021482299.1"/>
</dbReference>
<dbReference type="SMART" id="SM01362">
    <property type="entry name" value="DUF663"/>
    <property type="match status" value="1"/>
</dbReference>
<dbReference type="InterPro" id="IPR012948">
    <property type="entry name" value="AARP2CN"/>
</dbReference>
<reference evidence="5 6" key="1">
    <citation type="journal article" date="2012" name="Nucleic Acids Res.">
        <title>Sequencing of the smallest Apicomplexan genome from the human pathogen Babesia microti.</title>
        <authorList>
            <person name="Cornillot E."/>
            <person name="Hadj-Kaddour K."/>
            <person name="Dassouli A."/>
            <person name="Noel B."/>
            <person name="Ranwez V."/>
            <person name="Vacherie B."/>
            <person name="Augagneur Y."/>
            <person name="Bres V."/>
            <person name="Duclos A."/>
            <person name="Randazzo S."/>
            <person name="Carcy B."/>
            <person name="Debierre-Grockiego F."/>
            <person name="Delbecq S."/>
            <person name="Moubri-Menage K."/>
            <person name="Shams-Eldin H."/>
            <person name="Usmani-Brown S."/>
            <person name="Bringaud F."/>
            <person name="Wincker P."/>
            <person name="Vivares C.P."/>
            <person name="Schwarz R.T."/>
            <person name="Schetters T.P."/>
            <person name="Krause P.J."/>
            <person name="Gorenflot A."/>
            <person name="Berry V."/>
            <person name="Barbe V."/>
            <person name="Ben Mamoun C."/>
        </authorList>
    </citation>
    <scope>NUCLEOTIDE SEQUENCE [LARGE SCALE GENOMIC DNA]</scope>
    <source>
        <strain evidence="5 6">RI</strain>
    </source>
</reference>
<dbReference type="OrthoDB" id="119302at2759"/>
<reference evidence="5 6" key="3">
    <citation type="journal article" date="2016" name="Sci. Rep.">
        <title>Genome-wide diversity and gene expression profiling of Babesia microti isolates identify polymorphic genes that mediate host-pathogen interactions.</title>
        <authorList>
            <person name="Silva J.C."/>
            <person name="Cornillot E."/>
            <person name="McCracken C."/>
            <person name="Usmani-Brown S."/>
            <person name="Dwivedi A."/>
            <person name="Ifeonu O.O."/>
            <person name="Crabtree J."/>
            <person name="Gotia H.T."/>
            <person name="Virji A.Z."/>
            <person name="Reynes C."/>
            <person name="Colinge J."/>
            <person name="Kumar V."/>
            <person name="Lawres L."/>
            <person name="Pazzi J.E."/>
            <person name="Pablo J.V."/>
            <person name="Hung C."/>
            <person name="Brancato J."/>
            <person name="Kumari P."/>
            <person name="Orvis J."/>
            <person name="Tretina K."/>
            <person name="Chibucos M."/>
            <person name="Ott S."/>
            <person name="Sadzewicz L."/>
            <person name="Sengamalay N."/>
            <person name="Shetty A.C."/>
            <person name="Su Q."/>
            <person name="Tallon L."/>
            <person name="Fraser C.M."/>
            <person name="Frutos R."/>
            <person name="Molina D.M."/>
            <person name="Krause P.J."/>
            <person name="Ben Mamoun C."/>
        </authorList>
    </citation>
    <scope>NUCLEOTIDE SEQUENCE [LARGE SCALE GENOMIC DNA]</scope>
    <source>
        <strain evidence="5 6">RI</strain>
    </source>
</reference>
<dbReference type="GO" id="GO:0000479">
    <property type="term" value="P:endonucleolytic cleavage of tricistronic rRNA transcript (SSU-rRNA, 5.8S rRNA, LSU-rRNA)"/>
    <property type="evidence" value="ECO:0007669"/>
    <property type="project" value="TreeGrafter"/>
</dbReference>
<protein>
    <submittedName>
        <fullName evidence="5">TSR1, pre-rRNA-processing protein TSR1</fullName>
    </submittedName>
</protein>
<evidence type="ECO:0000313" key="5">
    <source>
        <dbReference type="EMBL" id="SJK86710.1"/>
    </source>
</evidence>
<dbReference type="GO" id="GO:0005634">
    <property type="term" value="C:nucleus"/>
    <property type="evidence" value="ECO:0007669"/>
    <property type="project" value="InterPro"/>
</dbReference>
<proteinExistence type="inferred from homology"/>
<name>A0A1R4ACI9_BABMR</name>
<dbReference type="GO" id="GO:0003924">
    <property type="term" value="F:GTPase activity"/>
    <property type="evidence" value="ECO:0007669"/>
    <property type="project" value="TreeGrafter"/>
</dbReference>
<dbReference type="InterPro" id="IPR039761">
    <property type="entry name" value="Bms1/Tsr1"/>
</dbReference>
<feature type="domain" description="Ribosome biogenesis protein BMS1/TSR1 C-terminal" evidence="4">
    <location>
        <begin position="380"/>
        <end position="686"/>
    </location>
</feature>
<evidence type="ECO:0000259" key="4">
    <source>
        <dbReference type="SMART" id="SM01362"/>
    </source>
</evidence>
<dbReference type="InterPro" id="IPR007034">
    <property type="entry name" value="BMS1_TSR1_C"/>
</dbReference>
<dbReference type="Pfam" id="PF04950">
    <property type="entry name" value="RIBIOP_C"/>
    <property type="match status" value="1"/>
</dbReference>
<feature type="domain" description="AARP2CN" evidence="3">
    <location>
        <begin position="218"/>
        <end position="294"/>
    </location>
</feature>
<evidence type="ECO:0000259" key="3">
    <source>
        <dbReference type="SMART" id="SM00785"/>
    </source>
</evidence>
<evidence type="ECO:0000313" key="6">
    <source>
        <dbReference type="Proteomes" id="UP000002899"/>
    </source>
</evidence>
<evidence type="ECO:0000256" key="2">
    <source>
        <dbReference type="SAM" id="MobiDB-lite"/>
    </source>
</evidence>
<dbReference type="KEGG" id="bmic:BMR1_03g04700"/>
<dbReference type="GO" id="GO:0005525">
    <property type="term" value="F:GTP binding"/>
    <property type="evidence" value="ECO:0007669"/>
    <property type="project" value="TreeGrafter"/>
</dbReference>
<comment type="similarity">
    <text evidence="1">Belongs to the TRAFAC class translation factor GTPase superfamily. Bms1-like GTPase family. TSR1 subfamily.</text>
</comment>
<dbReference type="Proteomes" id="UP000002899">
    <property type="component" value="Chromosome III"/>
</dbReference>
<dbReference type="Pfam" id="PF22298">
    <property type="entry name" value="Tsr1_G-like"/>
    <property type="match status" value="1"/>
</dbReference>
<dbReference type="VEuPathDB" id="PiroplasmaDB:BMR1_03g04700"/>
<reference evidence="5 6" key="2">
    <citation type="journal article" date="2013" name="PLoS ONE">
        <title>Whole genome mapping and re-organization of the nuclear and mitochondrial genomes of Babesia microti isolates.</title>
        <authorList>
            <person name="Cornillot E."/>
            <person name="Dassouli A."/>
            <person name="Garg A."/>
            <person name="Pachikara N."/>
            <person name="Randazzo S."/>
            <person name="Depoix D."/>
            <person name="Carcy B."/>
            <person name="Delbecq S."/>
            <person name="Frutos R."/>
            <person name="Silva J.C."/>
            <person name="Sutton R."/>
            <person name="Krause P.J."/>
            <person name="Mamoun C.B."/>
        </authorList>
    </citation>
    <scope>NUCLEOTIDE SEQUENCE [LARGE SCALE GENOMIC DNA]</scope>
    <source>
        <strain evidence="5 6">RI</strain>
    </source>
</reference>
<dbReference type="SMART" id="SM00785">
    <property type="entry name" value="AARP2CN"/>
    <property type="match status" value="1"/>
</dbReference>
<feature type="region of interest" description="Disordered" evidence="2">
    <location>
        <begin position="1"/>
        <end position="21"/>
    </location>
</feature>
<dbReference type="PANTHER" id="PTHR12858">
    <property type="entry name" value="RIBOSOME BIOGENESIS PROTEIN"/>
    <property type="match status" value="1"/>
</dbReference>
<dbReference type="Pfam" id="PF08142">
    <property type="entry name" value="AARP2CN"/>
    <property type="match status" value="1"/>
</dbReference>